<protein>
    <recommendedName>
        <fullName evidence="8">Major facilitator superfamily (MFS) profile domain-containing protein</fullName>
    </recommendedName>
</protein>
<organism evidence="9 10">
    <name type="scientific">Clonostachys byssicola</name>
    <dbReference type="NCBI Taxonomy" id="160290"/>
    <lineage>
        <taxon>Eukaryota</taxon>
        <taxon>Fungi</taxon>
        <taxon>Dikarya</taxon>
        <taxon>Ascomycota</taxon>
        <taxon>Pezizomycotina</taxon>
        <taxon>Sordariomycetes</taxon>
        <taxon>Hypocreomycetidae</taxon>
        <taxon>Hypocreales</taxon>
        <taxon>Bionectriaceae</taxon>
        <taxon>Clonostachys</taxon>
    </lineage>
</organism>
<name>A0A9N9U2A9_9HYPO</name>
<evidence type="ECO:0000256" key="3">
    <source>
        <dbReference type="ARBA" id="ARBA00022692"/>
    </source>
</evidence>
<dbReference type="InterPro" id="IPR020846">
    <property type="entry name" value="MFS_dom"/>
</dbReference>
<dbReference type="PANTHER" id="PTHR42718:SF9">
    <property type="entry name" value="MAJOR FACILITATOR SUPERFAMILY MULTIDRUG TRANSPORTER MFSC"/>
    <property type="match status" value="1"/>
</dbReference>
<dbReference type="Pfam" id="PF07690">
    <property type="entry name" value="MFS_1"/>
    <property type="match status" value="1"/>
</dbReference>
<dbReference type="OrthoDB" id="2985014at2759"/>
<feature type="region of interest" description="Disordered" evidence="6">
    <location>
        <begin position="1"/>
        <end position="36"/>
    </location>
</feature>
<feature type="transmembrane region" description="Helical" evidence="7">
    <location>
        <begin position="113"/>
        <end position="131"/>
    </location>
</feature>
<feature type="transmembrane region" description="Helical" evidence="7">
    <location>
        <begin position="143"/>
        <end position="163"/>
    </location>
</feature>
<feature type="transmembrane region" description="Helical" evidence="7">
    <location>
        <begin position="83"/>
        <end position="101"/>
    </location>
</feature>
<dbReference type="AlphaFoldDB" id="A0A9N9U2A9"/>
<accession>A0A9N9U2A9</accession>
<evidence type="ECO:0000256" key="6">
    <source>
        <dbReference type="SAM" id="MobiDB-lite"/>
    </source>
</evidence>
<evidence type="ECO:0000313" key="10">
    <source>
        <dbReference type="Proteomes" id="UP000754883"/>
    </source>
</evidence>
<evidence type="ECO:0000256" key="7">
    <source>
        <dbReference type="SAM" id="Phobius"/>
    </source>
</evidence>
<evidence type="ECO:0000256" key="5">
    <source>
        <dbReference type="ARBA" id="ARBA00023136"/>
    </source>
</evidence>
<keyword evidence="4 7" id="KW-1133">Transmembrane helix</keyword>
<comment type="subcellular location">
    <subcellularLocation>
        <location evidence="1">Membrane</location>
        <topology evidence="1">Multi-pass membrane protein</topology>
    </subcellularLocation>
</comment>
<feature type="transmembrane region" description="Helical" evidence="7">
    <location>
        <begin position="386"/>
        <end position="405"/>
    </location>
</feature>
<evidence type="ECO:0000259" key="8">
    <source>
        <dbReference type="PROSITE" id="PS50850"/>
    </source>
</evidence>
<dbReference type="Gene3D" id="1.20.1250.20">
    <property type="entry name" value="MFS general substrate transporter like domains"/>
    <property type="match status" value="1"/>
</dbReference>
<dbReference type="GO" id="GO:0022857">
    <property type="term" value="F:transmembrane transporter activity"/>
    <property type="evidence" value="ECO:0007669"/>
    <property type="project" value="InterPro"/>
</dbReference>
<evidence type="ECO:0000256" key="2">
    <source>
        <dbReference type="ARBA" id="ARBA00022448"/>
    </source>
</evidence>
<comment type="caution">
    <text evidence="9">The sequence shown here is derived from an EMBL/GenBank/DDBJ whole genome shotgun (WGS) entry which is preliminary data.</text>
</comment>
<feature type="transmembrane region" description="Helical" evidence="7">
    <location>
        <begin position="278"/>
        <end position="296"/>
    </location>
</feature>
<dbReference type="InterPro" id="IPR011701">
    <property type="entry name" value="MFS"/>
</dbReference>
<feature type="transmembrane region" description="Helical" evidence="7">
    <location>
        <begin position="247"/>
        <end position="266"/>
    </location>
</feature>
<feature type="transmembrane region" description="Helical" evidence="7">
    <location>
        <begin position="325"/>
        <end position="345"/>
    </location>
</feature>
<evidence type="ECO:0000256" key="4">
    <source>
        <dbReference type="ARBA" id="ARBA00022989"/>
    </source>
</evidence>
<feature type="transmembrane region" description="Helical" evidence="7">
    <location>
        <begin position="502"/>
        <end position="519"/>
    </location>
</feature>
<keyword evidence="5 7" id="KW-0472">Membrane</keyword>
<dbReference type="InterPro" id="IPR036259">
    <property type="entry name" value="MFS_trans_sf"/>
</dbReference>
<evidence type="ECO:0000256" key="1">
    <source>
        <dbReference type="ARBA" id="ARBA00004141"/>
    </source>
</evidence>
<feature type="transmembrane region" description="Helical" evidence="7">
    <location>
        <begin position="411"/>
        <end position="437"/>
    </location>
</feature>
<feature type="domain" description="Major facilitator superfamily (MFS) profile" evidence="8">
    <location>
        <begin position="47"/>
        <end position="524"/>
    </location>
</feature>
<feature type="transmembrane region" description="Helical" evidence="7">
    <location>
        <begin position="45"/>
        <end position="71"/>
    </location>
</feature>
<keyword evidence="2" id="KW-0813">Transport</keyword>
<keyword evidence="10" id="KW-1185">Reference proteome</keyword>
<gene>
    <name evidence="9" type="ORF">CBYS24578_00012979</name>
</gene>
<keyword evidence="3 7" id="KW-0812">Transmembrane</keyword>
<dbReference type="Gene3D" id="1.20.1720.10">
    <property type="entry name" value="Multidrug resistance protein D"/>
    <property type="match status" value="1"/>
</dbReference>
<feature type="transmembrane region" description="Helical" evidence="7">
    <location>
        <begin position="202"/>
        <end position="226"/>
    </location>
</feature>
<dbReference type="PANTHER" id="PTHR42718">
    <property type="entry name" value="MAJOR FACILITATOR SUPERFAMILY MULTIDRUG TRANSPORTER MFSC"/>
    <property type="match status" value="1"/>
</dbReference>
<feature type="transmembrane region" description="Helical" evidence="7">
    <location>
        <begin position="170"/>
        <end position="190"/>
    </location>
</feature>
<dbReference type="PROSITE" id="PS50850">
    <property type="entry name" value="MFS"/>
    <property type="match status" value="1"/>
</dbReference>
<sequence length="527" mass="57753">MDAKALTAPAPEAKVGSFDPPSENAEEPTTHDTYKKPSLSRTRSIILALVLASSPFLTLCMTQACVITLPIIGRDLSIHPGNLQWVLSAASVANACSLPLWGRLADIWGRRFIFQFGLASFCISCLIAPFAPNEVSFCFFRVLHGLGGAAAVPSAVSIIFEVFPPGKPQIYAMSVFSAGFPLGSLIGNILGGVIAQEINWHWVFWIMSIATACSWAASLFVVPFLSKDAEIREVSLQKRFYYLWIEMDWVGLLLSLLTLVLFLVSLTAGNVVGWTSPWVLTLLIVSCLILPVFIKWEHWLENTAKRQPLIKLSIFRSPIYRGAQIIDAIFWAAFSNFLVFASYFYQDYQGLDVLQTTLRFLPSGIAGIIATLISSQVLIRVDGYYMVLWCTACISVACLLFAVPIHPDTTYWAYGFPSMVLLTIGGDMLFPCISIFVMNSIPEKDRAAGAAIFQTLGQVGRSVGLAVATAIQIAVTNDNNGRNGTYRPHDESLLRGLRAAEWFNFAISVTALAVAAYSFRGAGKLNK</sequence>
<proteinExistence type="predicted"/>
<dbReference type="Proteomes" id="UP000754883">
    <property type="component" value="Unassembled WGS sequence"/>
</dbReference>
<evidence type="ECO:0000313" key="9">
    <source>
        <dbReference type="EMBL" id="CAG9975521.1"/>
    </source>
</evidence>
<dbReference type="SUPFAM" id="SSF103473">
    <property type="entry name" value="MFS general substrate transporter"/>
    <property type="match status" value="2"/>
</dbReference>
<feature type="transmembrane region" description="Helical" evidence="7">
    <location>
        <begin position="360"/>
        <end position="379"/>
    </location>
</feature>
<dbReference type="GO" id="GO:0016020">
    <property type="term" value="C:membrane"/>
    <property type="evidence" value="ECO:0007669"/>
    <property type="project" value="UniProtKB-SubCell"/>
</dbReference>
<dbReference type="EMBL" id="CABFNO020001268">
    <property type="protein sequence ID" value="CAG9975521.1"/>
    <property type="molecule type" value="Genomic_DNA"/>
</dbReference>
<reference evidence="9" key="1">
    <citation type="submission" date="2021-10" db="EMBL/GenBank/DDBJ databases">
        <authorList>
            <person name="Piombo E."/>
        </authorList>
    </citation>
    <scope>NUCLEOTIDE SEQUENCE</scope>
</reference>